<dbReference type="Pfam" id="PF04397">
    <property type="entry name" value="LytTR"/>
    <property type="match status" value="1"/>
</dbReference>
<dbReference type="GO" id="GO:0016020">
    <property type="term" value="C:membrane"/>
    <property type="evidence" value="ECO:0007669"/>
    <property type="project" value="UniProtKB-UniRule"/>
</dbReference>
<evidence type="ECO:0000313" key="5">
    <source>
        <dbReference type="Proteomes" id="UP000202922"/>
    </source>
</evidence>
<feature type="transmembrane region" description="Helical" evidence="1">
    <location>
        <begin position="6"/>
        <end position="23"/>
    </location>
</feature>
<dbReference type="PANTHER" id="PTHR35152:SF1">
    <property type="entry name" value="DOMAIN SIGNALLING PROTEIN, PUTATIVE (AFU_ORTHOLOGUE AFUA_5G11310)-RELATED"/>
    <property type="match status" value="1"/>
</dbReference>
<sequence length="365" mass="39167">MLDYSHSPLLVLASFAVALMAAFTGMSLTKGISNQPLAERKLSIVMAAIALGGGIWSMHFVAMLGVRLPVLFFYDALTTLISALIAILMAGVALLIMHFLPRTPSSTNIAGTILGIGIATMHYVGMSGMQNCAPVYSVGGVVLAVAASIILSVLSFRVAYSSRTHRDILFGTACFGVAVFVMHFVAMGGTGFVLSDTPSAVRPGFENSTLAVIVTLAAFLISGSFLLTGVTFFPSKAADSTPPTQEHHDTPEAPGAIRVPYETDGRILFLDASDIAAVRAEGHYTVLYIDDRKLFCPWSISEAEQRLPEPQFMRAHRSYLINTKQVTGFERKKDNGICFFEHATALGKVPVSRSRLSEVRDALGL</sequence>
<keyword evidence="1" id="KW-0472">Membrane</keyword>
<dbReference type="PROSITE" id="PS50924">
    <property type="entry name" value="MHYT"/>
    <property type="match status" value="1"/>
</dbReference>
<keyword evidence="5" id="KW-1185">Reference proteome</keyword>
<dbReference type="Pfam" id="PF03707">
    <property type="entry name" value="MHYT"/>
    <property type="match status" value="2"/>
</dbReference>
<feature type="transmembrane region" description="Helical" evidence="1">
    <location>
        <begin position="209"/>
        <end position="233"/>
    </location>
</feature>
<evidence type="ECO:0000313" key="4">
    <source>
        <dbReference type="EMBL" id="SMX32095.1"/>
    </source>
</evidence>
<organism evidence="4 5">
    <name type="scientific">Actibacterium lipolyticum</name>
    <dbReference type="NCBI Taxonomy" id="1524263"/>
    <lineage>
        <taxon>Bacteria</taxon>
        <taxon>Pseudomonadati</taxon>
        <taxon>Pseudomonadota</taxon>
        <taxon>Alphaproteobacteria</taxon>
        <taxon>Rhodobacterales</taxon>
        <taxon>Roseobacteraceae</taxon>
        <taxon>Actibacterium</taxon>
    </lineage>
</organism>
<evidence type="ECO:0000256" key="1">
    <source>
        <dbReference type="PROSITE-ProRule" id="PRU00244"/>
    </source>
</evidence>
<proteinExistence type="predicted"/>
<gene>
    <name evidence="4" type="primary">rcoM</name>
    <name evidence="4" type="ORF">COL8621_00706</name>
</gene>
<dbReference type="PROSITE" id="PS50930">
    <property type="entry name" value="HTH_LYTTR"/>
    <property type="match status" value="1"/>
</dbReference>
<dbReference type="Proteomes" id="UP000202922">
    <property type="component" value="Unassembled WGS sequence"/>
</dbReference>
<feature type="transmembrane region" description="Helical" evidence="1">
    <location>
        <begin position="109"/>
        <end position="129"/>
    </location>
</feature>
<feature type="transmembrane region" description="Helical" evidence="1">
    <location>
        <begin position="135"/>
        <end position="156"/>
    </location>
</feature>
<evidence type="ECO:0000259" key="2">
    <source>
        <dbReference type="PROSITE" id="PS50924"/>
    </source>
</evidence>
<feature type="transmembrane region" description="Helical" evidence="1">
    <location>
        <begin position="72"/>
        <end position="97"/>
    </location>
</feature>
<dbReference type="SMART" id="SM00850">
    <property type="entry name" value="LytTR"/>
    <property type="match status" value="1"/>
</dbReference>
<evidence type="ECO:0000259" key="3">
    <source>
        <dbReference type="PROSITE" id="PS50930"/>
    </source>
</evidence>
<dbReference type="PANTHER" id="PTHR35152">
    <property type="entry name" value="DOMAIN SIGNALLING PROTEIN, PUTATIVE (AFU_ORTHOLOGUE AFUA_5G11310)-RELATED"/>
    <property type="match status" value="1"/>
</dbReference>
<dbReference type="InterPro" id="IPR005330">
    <property type="entry name" value="MHYT_dom"/>
</dbReference>
<reference evidence="5" key="1">
    <citation type="submission" date="2017-05" db="EMBL/GenBank/DDBJ databases">
        <authorList>
            <person name="Rodrigo-Torres L."/>
            <person name="Arahal R. D."/>
            <person name="Lucena T."/>
        </authorList>
    </citation>
    <scope>NUCLEOTIDE SEQUENCE [LARGE SCALE GENOMIC DNA]</scope>
    <source>
        <strain evidence="5">CECT 8621</strain>
    </source>
</reference>
<protein>
    <submittedName>
        <fullName evidence="4">CO-responsive transcriptional regulator RcoM</fullName>
    </submittedName>
</protein>
<dbReference type="PIRSF" id="PIRSF036615">
    <property type="entry name" value="MHYT_LytTR"/>
    <property type="match status" value="1"/>
</dbReference>
<dbReference type="Gene3D" id="2.40.50.1020">
    <property type="entry name" value="LytTr DNA-binding domain"/>
    <property type="match status" value="1"/>
</dbReference>
<name>A0A238JNN1_9RHOB</name>
<keyword evidence="1" id="KW-1133">Transmembrane helix</keyword>
<keyword evidence="1" id="KW-0812">Transmembrane</keyword>
<dbReference type="InterPro" id="IPR007492">
    <property type="entry name" value="LytTR_DNA-bd_dom"/>
</dbReference>
<dbReference type="RefSeq" id="WP_093965916.1">
    <property type="nucleotide sequence ID" value="NZ_FXYE01000001.1"/>
</dbReference>
<dbReference type="AlphaFoldDB" id="A0A238JNN1"/>
<feature type="transmembrane region" description="Helical" evidence="1">
    <location>
        <begin position="44"/>
        <end position="66"/>
    </location>
</feature>
<feature type="transmembrane region" description="Helical" evidence="1">
    <location>
        <begin position="168"/>
        <end position="189"/>
    </location>
</feature>
<dbReference type="InterPro" id="IPR012073">
    <property type="entry name" value="LytTR_MHYT"/>
</dbReference>
<feature type="domain" description="MHYT" evidence="2">
    <location>
        <begin position="6"/>
        <end position="193"/>
    </location>
</feature>
<dbReference type="GO" id="GO:0003677">
    <property type="term" value="F:DNA binding"/>
    <property type="evidence" value="ECO:0007669"/>
    <property type="project" value="InterPro"/>
</dbReference>
<dbReference type="EMBL" id="FXYE01000001">
    <property type="protein sequence ID" value="SMX32095.1"/>
    <property type="molecule type" value="Genomic_DNA"/>
</dbReference>
<feature type="domain" description="HTH LytTR-type" evidence="3">
    <location>
        <begin position="259"/>
        <end position="365"/>
    </location>
</feature>
<dbReference type="OrthoDB" id="9781059at2"/>
<accession>A0A238JNN1</accession>